<reference evidence="1 2" key="1">
    <citation type="submission" date="2024-08" db="EMBL/GenBank/DDBJ databases">
        <title>The draft genome of Apodemus speciosus.</title>
        <authorList>
            <person name="Nabeshima K."/>
            <person name="Suzuki S."/>
            <person name="Onuma M."/>
        </authorList>
    </citation>
    <scope>NUCLEOTIDE SEQUENCE [LARGE SCALE GENOMIC DNA]</scope>
    <source>
        <strain evidence="1">IB14-021</strain>
    </source>
</reference>
<proteinExistence type="predicted"/>
<evidence type="ECO:0000313" key="2">
    <source>
        <dbReference type="Proteomes" id="UP001623349"/>
    </source>
</evidence>
<organism evidence="1 2">
    <name type="scientific">Apodemus speciosus</name>
    <name type="common">Large Japanese field mouse</name>
    <dbReference type="NCBI Taxonomy" id="105296"/>
    <lineage>
        <taxon>Eukaryota</taxon>
        <taxon>Metazoa</taxon>
        <taxon>Chordata</taxon>
        <taxon>Craniata</taxon>
        <taxon>Vertebrata</taxon>
        <taxon>Euteleostomi</taxon>
        <taxon>Mammalia</taxon>
        <taxon>Eutheria</taxon>
        <taxon>Euarchontoglires</taxon>
        <taxon>Glires</taxon>
        <taxon>Rodentia</taxon>
        <taxon>Myomorpha</taxon>
        <taxon>Muroidea</taxon>
        <taxon>Muridae</taxon>
        <taxon>Murinae</taxon>
        <taxon>Apodemus</taxon>
    </lineage>
</organism>
<name>A0ABQ0FVZ0_APOSI</name>
<comment type="caution">
    <text evidence="1">The sequence shown here is derived from an EMBL/GenBank/DDBJ whole genome shotgun (WGS) entry which is preliminary data.</text>
</comment>
<gene>
    <name evidence="1" type="ORF">APTSU1_001866500</name>
</gene>
<dbReference type="EMBL" id="BAAFST010000439">
    <property type="protein sequence ID" value="GAB1303417.1"/>
    <property type="molecule type" value="Genomic_DNA"/>
</dbReference>
<evidence type="ECO:0000313" key="1">
    <source>
        <dbReference type="EMBL" id="GAB1303417.1"/>
    </source>
</evidence>
<dbReference type="Proteomes" id="UP001623349">
    <property type="component" value="Unassembled WGS sequence"/>
</dbReference>
<sequence>MNNYDLYSSDCRHNFSSSVKYNTFECEPGHTEKFPNS</sequence>
<accession>A0ABQ0FVZ0</accession>
<protein>
    <submittedName>
        <fullName evidence="1">Uncharacterized protein</fullName>
    </submittedName>
</protein>
<keyword evidence="2" id="KW-1185">Reference proteome</keyword>